<organism evidence="8 9">
    <name type="scientific">Chiloscyllium punctatum</name>
    <name type="common">Brownbanded bambooshark</name>
    <name type="synonym">Hemiscyllium punctatum</name>
    <dbReference type="NCBI Taxonomy" id="137246"/>
    <lineage>
        <taxon>Eukaryota</taxon>
        <taxon>Metazoa</taxon>
        <taxon>Chordata</taxon>
        <taxon>Craniata</taxon>
        <taxon>Vertebrata</taxon>
        <taxon>Chondrichthyes</taxon>
        <taxon>Elasmobranchii</taxon>
        <taxon>Galeomorphii</taxon>
        <taxon>Galeoidea</taxon>
        <taxon>Orectolobiformes</taxon>
        <taxon>Hemiscylliidae</taxon>
        <taxon>Chiloscyllium</taxon>
    </lineage>
</organism>
<dbReference type="STRING" id="137246.A0A401S4F6"/>
<dbReference type="GO" id="GO:0005634">
    <property type="term" value="C:nucleus"/>
    <property type="evidence" value="ECO:0007669"/>
    <property type="project" value="UniProtKB-SubCell"/>
</dbReference>
<name>A0A401S4F6_CHIPU</name>
<dbReference type="InterPro" id="IPR017970">
    <property type="entry name" value="Homeobox_CS"/>
</dbReference>
<evidence type="ECO:0000313" key="8">
    <source>
        <dbReference type="EMBL" id="GCC25262.1"/>
    </source>
</evidence>
<keyword evidence="4 5" id="KW-0539">Nucleus</keyword>
<dbReference type="AlphaFoldDB" id="A0A401S4F6"/>
<dbReference type="PANTHER" id="PTHR46639">
    <property type="entry name" value="DIENCEPHALON/MESENCEPHALON HOMEOBOX PROTEIN 1"/>
    <property type="match status" value="1"/>
</dbReference>
<dbReference type="OrthoDB" id="6159439at2759"/>
<comment type="subcellular location">
    <subcellularLocation>
        <location evidence="5 6">Nucleus</location>
    </subcellularLocation>
</comment>
<feature type="domain" description="Homeobox" evidence="7">
    <location>
        <begin position="69"/>
        <end position="129"/>
    </location>
</feature>
<sequence length="326" mass="37716">MNTVYYYRGNSHCVQSVNSLAAGFYLHQQVNDLLHRTQSGGQQPFSQTLSMAEHLAEIILEARYGSCRQKQRRSRTAFTTEQLEALEQAFQKTHYPDVEMRERLAMYVDLPEARIQVWFKNRRAKFRKHQRNSERDEFLIDDSQWMKKVDRSERNLKLEKEKRHIQQKDLEFCHSIGSPSTSVIRPTSLTADMSSREKPVKHIVTTNMGPVAKLGLFDESINIQIPEYSTQQQYSVSLPDQIQHHVALANFFLRESHYGIHLPNLNVHQASAQNPSYHQRSSHTLEACPTSLIHHSPKLSDPKPNNMGNMRHAKQKANLLGHNLPN</sequence>
<dbReference type="GO" id="GO:0000981">
    <property type="term" value="F:DNA-binding transcription factor activity, RNA polymerase II-specific"/>
    <property type="evidence" value="ECO:0007669"/>
    <property type="project" value="InterPro"/>
</dbReference>
<evidence type="ECO:0000256" key="2">
    <source>
        <dbReference type="ARBA" id="ARBA00023125"/>
    </source>
</evidence>
<dbReference type="SUPFAM" id="SSF46689">
    <property type="entry name" value="Homeodomain-like"/>
    <property type="match status" value="1"/>
</dbReference>
<keyword evidence="9" id="KW-1185">Reference proteome</keyword>
<evidence type="ECO:0000259" key="7">
    <source>
        <dbReference type="PROSITE" id="PS50071"/>
    </source>
</evidence>
<dbReference type="SMART" id="SM00389">
    <property type="entry name" value="HOX"/>
    <property type="match status" value="1"/>
</dbReference>
<dbReference type="PROSITE" id="PS00027">
    <property type="entry name" value="HOMEOBOX_1"/>
    <property type="match status" value="1"/>
</dbReference>
<evidence type="ECO:0000256" key="1">
    <source>
        <dbReference type="ARBA" id="ARBA00005733"/>
    </source>
</evidence>
<keyword evidence="2 5" id="KW-0238">DNA-binding</keyword>
<evidence type="ECO:0000313" key="9">
    <source>
        <dbReference type="Proteomes" id="UP000287033"/>
    </source>
</evidence>
<dbReference type="FunFam" id="1.10.10.60:FF:000551">
    <property type="entry name" value="Predicted protein"/>
    <property type="match status" value="1"/>
</dbReference>
<accession>A0A401S4F6</accession>
<dbReference type="EMBL" id="BEZZ01000081">
    <property type="protein sequence ID" value="GCC25262.1"/>
    <property type="molecule type" value="Genomic_DNA"/>
</dbReference>
<dbReference type="InterPro" id="IPR052488">
    <property type="entry name" value="DMBX_homeobox"/>
</dbReference>
<dbReference type="PROSITE" id="PS50071">
    <property type="entry name" value="HOMEOBOX_2"/>
    <property type="match status" value="1"/>
</dbReference>
<evidence type="ECO:0000256" key="5">
    <source>
        <dbReference type="PROSITE-ProRule" id="PRU00108"/>
    </source>
</evidence>
<protein>
    <recommendedName>
        <fullName evidence="7">Homeobox domain-containing protein</fullName>
    </recommendedName>
</protein>
<reference evidence="8 9" key="1">
    <citation type="journal article" date="2018" name="Nat. Ecol. Evol.">
        <title>Shark genomes provide insights into elasmobranch evolution and the origin of vertebrates.</title>
        <authorList>
            <person name="Hara Y"/>
            <person name="Yamaguchi K"/>
            <person name="Onimaru K"/>
            <person name="Kadota M"/>
            <person name="Koyanagi M"/>
            <person name="Keeley SD"/>
            <person name="Tatsumi K"/>
            <person name="Tanaka K"/>
            <person name="Motone F"/>
            <person name="Kageyama Y"/>
            <person name="Nozu R"/>
            <person name="Adachi N"/>
            <person name="Nishimura O"/>
            <person name="Nakagawa R"/>
            <person name="Tanegashima C"/>
            <person name="Kiyatake I"/>
            <person name="Matsumoto R"/>
            <person name="Murakumo K"/>
            <person name="Nishida K"/>
            <person name="Terakita A"/>
            <person name="Kuratani S"/>
            <person name="Sato K"/>
            <person name="Hyodo S Kuraku.S."/>
        </authorList>
    </citation>
    <scope>NUCLEOTIDE SEQUENCE [LARGE SCALE GENOMIC DNA]</scope>
</reference>
<evidence type="ECO:0000256" key="3">
    <source>
        <dbReference type="ARBA" id="ARBA00023155"/>
    </source>
</evidence>
<dbReference type="GO" id="GO:0000977">
    <property type="term" value="F:RNA polymerase II transcription regulatory region sequence-specific DNA binding"/>
    <property type="evidence" value="ECO:0007669"/>
    <property type="project" value="TreeGrafter"/>
</dbReference>
<gene>
    <name evidence="8" type="ORF">chiPu_0003670</name>
</gene>
<evidence type="ECO:0000256" key="6">
    <source>
        <dbReference type="RuleBase" id="RU000682"/>
    </source>
</evidence>
<keyword evidence="3 5" id="KW-0371">Homeobox</keyword>
<dbReference type="InterPro" id="IPR001356">
    <property type="entry name" value="HD"/>
</dbReference>
<feature type="DNA-binding region" description="Homeobox" evidence="5">
    <location>
        <begin position="71"/>
        <end position="130"/>
    </location>
</feature>
<dbReference type="Proteomes" id="UP000287033">
    <property type="component" value="Unassembled WGS sequence"/>
</dbReference>
<comment type="caution">
    <text evidence="8">The sequence shown here is derived from an EMBL/GenBank/DDBJ whole genome shotgun (WGS) entry which is preliminary data.</text>
</comment>
<dbReference type="Pfam" id="PF00046">
    <property type="entry name" value="Homeodomain"/>
    <property type="match status" value="1"/>
</dbReference>
<dbReference type="PANTHER" id="PTHR46639:SF4">
    <property type="entry name" value="DIENCEPHALON_MESENCEPHALON HOMEOBOX PROTEIN 1-B-LIKE"/>
    <property type="match status" value="1"/>
</dbReference>
<comment type="similarity">
    <text evidence="1">Belongs to the paired homeobox family.</text>
</comment>
<dbReference type="CDD" id="cd00086">
    <property type="entry name" value="homeodomain"/>
    <property type="match status" value="1"/>
</dbReference>
<proteinExistence type="inferred from homology"/>
<dbReference type="InterPro" id="IPR009057">
    <property type="entry name" value="Homeodomain-like_sf"/>
</dbReference>
<evidence type="ECO:0000256" key="4">
    <source>
        <dbReference type="ARBA" id="ARBA00023242"/>
    </source>
</evidence>
<dbReference type="Gene3D" id="1.10.10.60">
    <property type="entry name" value="Homeodomain-like"/>
    <property type="match status" value="1"/>
</dbReference>